<dbReference type="AlphaFoldDB" id="A0AA39IYC6"/>
<feature type="compositionally biased region" description="Acidic residues" evidence="1">
    <location>
        <begin position="255"/>
        <end position="267"/>
    </location>
</feature>
<feature type="region of interest" description="Disordered" evidence="1">
    <location>
        <begin position="61"/>
        <end position="112"/>
    </location>
</feature>
<feature type="compositionally biased region" description="Basic and acidic residues" evidence="1">
    <location>
        <begin position="565"/>
        <end position="575"/>
    </location>
</feature>
<keyword evidence="3" id="KW-1185">Reference proteome</keyword>
<feature type="compositionally biased region" description="Basic residues" evidence="1">
    <location>
        <begin position="593"/>
        <end position="603"/>
    </location>
</feature>
<accession>A0AA39IYC6</accession>
<organism evidence="2 3">
    <name type="scientific">Armillaria borealis</name>
    <dbReference type="NCBI Taxonomy" id="47425"/>
    <lineage>
        <taxon>Eukaryota</taxon>
        <taxon>Fungi</taxon>
        <taxon>Dikarya</taxon>
        <taxon>Basidiomycota</taxon>
        <taxon>Agaricomycotina</taxon>
        <taxon>Agaricomycetes</taxon>
        <taxon>Agaricomycetidae</taxon>
        <taxon>Agaricales</taxon>
        <taxon>Marasmiineae</taxon>
        <taxon>Physalacriaceae</taxon>
        <taxon>Armillaria</taxon>
    </lineage>
</organism>
<protein>
    <submittedName>
        <fullName evidence="2">Uncharacterized protein</fullName>
    </submittedName>
</protein>
<feature type="compositionally biased region" description="Basic and acidic residues" evidence="1">
    <location>
        <begin position="582"/>
        <end position="592"/>
    </location>
</feature>
<proteinExistence type="predicted"/>
<evidence type="ECO:0000256" key="1">
    <source>
        <dbReference type="SAM" id="MobiDB-lite"/>
    </source>
</evidence>
<sequence>MNYKRREVQLLTEKLDPGVGDVRADTCTDVCSFPRIPAVHAALAIILNCVQQRMSYIDPELGGSPAWNPGPTPGDQQLREHQDGHVEPPIGPGGPVERQSAEQPLQHGTAYQSFRPPFPIHANIFSMNQHIAHGSVSAGQLIPSGLPAAMGAVPLQIFPPPPPPPAPPAAPYRLRPGKLKNDVVIQEFVEVETRLAVLQHRVGILEGENAALKNYINTSLTDIYQRIQTNEQSMEQRISELTLLRVPSPNAEGGVSEESESEDSDDEVEVVDQSAAAAKHPKILNLTNQIFTMFLGVPKLGKEDLPAMPEPYDESALPNVHGSKEQRQIRLDWKKNSKDTHNHAALRTMSVFAKTQGAFYVSGVKELLDVITQGDLDARFDTKYAALQKVYWGTSGKQSTKRAAAPGEALSTTKKNNRAKGKLEVRERKRLALPEDSEWRNSKYDTAFTIQQMSDDEDTFDANGTLTPQTYTSRAPTSRSEIVSKLFDAVDAVRDPKGSSQYIIRVRGENKEKELPATKGLVGRTRRWMVKVDWLLQNPQYDAPKYLADSGKLWGDQLDPEETEEVIKRSAEEKKERKRKKRETEGSDNDSKSKKKGKKANGN</sequence>
<dbReference type="Proteomes" id="UP001175226">
    <property type="component" value="Unassembled WGS sequence"/>
</dbReference>
<evidence type="ECO:0000313" key="3">
    <source>
        <dbReference type="Proteomes" id="UP001175226"/>
    </source>
</evidence>
<dbReference type="EMBL" id="JAUEPT010000105">
    <property type="protein sequence ID" value="KAK0431847.1"/>
    <property type="molecule type" value="Genomic_DNA"/>
</dbReference>
<reference evidence="2" key="1">
    <citation type="submission" date="2023-06" db="EMBL/GenBank/DDBJ databases">
        <authorList>
            <consortium name="Lawrence Berkeley National Laboratory"/>
            <person name="Ahrendt S."/>
            <person name="Sahu N."/>
            <person name="Indic B."/>
            <person name="Wong-Bajracharya J."/>
            <person name="Merenyi Z."/>
            <person name="Ke H.-M."/>
            <person name="Monk M."/>
            <person name="Kocsube S."/>
            <person name="Drula E."/>
            <person name="Lipzen A."/>
            <person name="Balint B."/>
            <person name="Henrissat B."/>
            <person name="Andreopoulos B."/>
            <person name="Martin F.M."/>
            <person name="Harder C.B."/>
            <person name="Rigling D."/>
            <person name="Ford K.L."/>
            <person name="Foster G.D."/>
            <person name="Pangilinan J."/>
            <person name="Papanicolaou A."/>
            <person name="Barry K."/>
            <person name="LaButti K."/>
            <person name="Viragh M."/>
            <person name="Koriabine M."/>
            <person name="Yan M."/>
            <person name="Riley R."/>
            <person name="Champramary S."/>
            <person name="Plett K.L."/>
            <person name="Tsai I.J."/>
            <person name="Slot J."/>
            <person name="Sipos G."/>
            <person name="Plett J."/>
            <person name="Nagy L.G."/>
            <person name="Grigoriev I.V."/>
        </authorList>
    </citation>
    <scope>NUCLEOTIDE SEQUENCE</scope>
    <source>
        <strain evidence="2">FPL87.14</strain>
    </source>
</reference>
<feature type="region of interest" description="Disordered" evidence="1">
    <location>
        <begin position="550"/>
        <end position="603"/>
    </location>
</feature>
<feature type="region of interest" description="Disordered" evidence="1">
    <location>
        <begin position="247"/>
        <end position="267"/>
    </location>
</feature>
<comment type="caution">
    <text evidence="2">The sequence shown here is derived from an EMBL/GenBank/DDBJ whole genome shotgun (WGS) entry which is preliminary data.</text>
</comment>
<gene>
    <name evidence="2" type="ORF">EV421DRAFT_2024305</name>
</gene>
<evidence type="ECO:0000313" key="2">
    <source>
        <dbReference type="EMBL" id="KAK0431847.1"/>
    </source>
</evidence>
<name>A0AA39IYC6_9AGAR</name>
<feature type="compositionally biased region" description="Basic and acidic residues" evidence="1">
    <location>
        <begin position="77"/>
        <end position="86"/>
    </location>
</feature>